<feature type="compositionally biased region" description="Basic and acidic residues" evidence="1">
    <location>
        <begin position="269"/>
        <end position="280"/>
    </location>
</feature>
<evidence type="ECO:0000256" key="1">
    <source>
        <dbReference type="SAM" id="MobiDB-lite"/>
    </source>
</evidence>
<keyword evidence="3" id="KW-0282">Flagellum</keyword>
<feature type="compositionally biased region" description="Polar residues" evidence="1">
    <location>
        <begin position="41"/>
        <end position="57"/>
    </location>
</feature>
<keyword evidence="4" id="KW-1185">Reference proteome</keyword>
<dbReference type="Pfam" id="PF02120">
    <property type="entry name" value="Flg_hook"/>
    <property type="match status" value="1"/>
</dbReference>
<name>A0A238LFQ2_9RHOB</name>
<protein>
    <submittedName>
        <fullName evidence="3">Flagellar hook-length control protein FliK</fullName>
    </submittedName>
</protein>
<feature type="compositionally biased region" description="Basic and acidic residues" evidence="1">
    <location>
        <begin position="533"/>
        <end position="550"/>
    </location>
</feature>
<organism evidence="3 4">
    <name type="scientific">Flavimaricola marinus</name>
    <dbReference type="NCBI Taxonomy" id="1819565"/>
    <lineage>
        <taxon>Bacteria</taxon>
        <taxon>Pseudomonadati</taxon>
        <taxon>Pseudomonadota</taxon>
        <taxon>Alphaproteobacteria</taxon>
        <taxon>Rhodobacterales</taxon>
        <taxon>Paracoccaceae</taxon>
        <taxon>Flavimaricola</taxon>
    </lineage>
</organism>
<dbReference type="InterPro" id="IPR021136">
    <property type="entry name" value="Flagellar_hook_control-like_C"/>
</dbReference>
<dbReference type="InterPro" id="IPR038610">
    <property type="entry name" value="FliK-like_C_sf"/>
</dbReference>
<feature type="compositionally biased region" description="Acidic residues" evidence="1">
    <location>
        <begin position="65"/>
        <end position="80"/>
    </location>
</feature>
<evidence type="ECO:0000313" key="4">
    <source>
        <dbReference type="Proteomes" id="UP000201613"/>
    </source>
</evidence>
<feature type="region of interest" description="Disordered" evidence="1">
    <location>
        <begin position="149"/>
        <end position="342"/>
    </location>
</feature>
<dbReference type="OrthoDB" id="7203912at2"/>
<reference evidence="4" key="1">
    <citation type="submission" date="2017-05" db="EMBL/GenBank/DDBJ databases">
        <authorList>
            <person name="Rodrigo-Torres L."/>
            <person name="Arahal R. D."/>
            <person name="Lucena T."/>
        </authorList>
    </citation>
    <scope>NUCLEOTIDE SEQUENCE [LARGE SCALE GENOMIC DNA]</scope>
    <source>
        <strain evidence="4">CECT 8899</strain>
    </source>
</reference>
<feature type="compositionally biased region" description="Basic and acidic residues" evidence="1">
    <location>
        <begin position="95"/>
        <end position="106"/>
    </location>
</feature>
<feature type="compositionally biased region" description="Basic and acidic residues" evidence="1">
    <location>
        <begin position="190"/>
        <end position="225"/>
    </location>
</feature>
<feature type="domain" description="Flagellar hook-length control protein-like C-terminal" evidence="2">
    <location>
        <begin position="432"/>
        <end position="510"/>
    </location>
</feature>
<dbReference type="AlphaFoldDB" id="A0A238LFQ2"/>
<accession>A0A238LFQ2</accession>
<keyword evidence="3" id="KW-0966">Cell projection</keyword>
<evidence type="ECO:0000313" key="3">
    <source>
        <dbReference type="EMBL" id="SMY08245.1"/>
    </source>
</evidence>
<feature type="region of interest" description="Disordered" evidence="1">
    <location>
        <begin position="506"/>
        <end position="550"/>
    </location>
</feature>
<evidence type="ECO:0000259" key="2">
    <source>
        <dbReference type="Pfam" id="PF02120"/>
    </source>
</evidence>
<keyword evidence="3" id="KW-0969">Cilium</keyword>
<sequence length="550" mass="58328">MFLLIAQDGLTATEKRPGNGPAPIAPPGKSPRDGQRFAEIYSSNTSGTDGHRQSSSPAKDRSDPEADSADTEPTYEDIDGDATAAMDSDQDLPDVEGKADAERIGPRIDGTADEPVLTRADTTEVDATSPIPLLFDHSTHEMTKMLRRGEPEGAEVVVRGADQDPIAREPGTLVRASDSMPPHATSLSRSDPKMGDPPREGFDRYQAFDELRGANRESRSGRDFDTLPSVQMSAGSQPKDVSIAGIDHLISGDPSARPSSGVGDLAIPLDDRWDATRIPDGRAMAETTQATGVAALSTGPGGPSGASVKSLSPSEFDEEGRGLRPDRSGLTRPPESDLSSRETVLERSAIDPRTQAHGATAAFAGLVSAKPQTRTLSAFDPVAGLEAEQDGLMVELDFSVHAPGDTRSGPSSIAAATPASVAQSASAQIARAAIQANGARTELILDPEELGKVRLNMVSDDRSITLHVMADRPDTLDLLRRNIETLEQEFRDLGFEDVTFAFGEQAPPQRQVDRPLARSEQSGTDSGEIDTATVERAHQGGPDGHLDIRL</sequence>
<feature type="region of interest" description="Disordered" evidence="1">
    <location>
        <begin position="1"/>
        <end position="136"/>
    </location>
</feature>
<dbReference type="Gene3D" id="3.30.750.140">
    <property type="match status" value="1"/>
</dbReference>
<dbReference type="EMBL" id="FXZK01000004">
    <property type="protein sequence ID" value="SMY08245.1"/>
    <property type="molecule type" value="Genomic_DNA"/>
</dbReference>
<dbReference type="CDD" id="cd17470">
    <property type="entry name" value="T3SS_Flik_C"/>
    <property type="match status" value="1"/>
</dbReference>
<feature type="compositionally biased region" description="Basic and acidic residues" evidence="1">
    <location>
        <begin position="319"/>
        <end position="342"/>
    </location>
</feature>
<dbReference type="Proteomes" id="UP000201613">
    <property type="component" value="Unassembled WGS sequence"/>
</dbReference>
<gene>
    <name evidence="3" type="ORF">LOM8899_02395</name>
</gene>
<proteinExistence type="predicted"/>